<proteinExistence type="predicted"/>
<evidence type="ECO:0000256" key="1">
    <source>
        <dbReference type="ARBA" id="ARBA00022450"/>
    </source>
</evidence>
<dbReference type="GeneID" id="25291405"/>
<name>A0A0D2G2C0_9EURO</name>
<dbReference type="Proteomes" id="UP000053617">
    <property type="component" value="Unassembled WGS sequence"/>
</dbReference>
<dbReference type="SMART" id="SM00822">
    <property type="entry name" value="PKS_KR"/>
    <property type="match status" value="1"/>
</dbReference>
<keyword evidence="1" id="KW-0596">Phosphopantetheine</keyword>
<dbReference type="GO" id="GO:0004312">
    <property type="term" value="F:fatty acid synthase activity"/>
    <property type="evidence" value="ECO:0007669"/>
    <property type="project" value="TreeGrafter"/>
</dbReference>
<evidence type="ECO:0000259" key="3">
    <source>
        <dbReference type="PROSITE" id="PS50075"/>
    </source>
</evidence>
<evidence type="ECO:0000256" key="2">
    <source>
        <dbReference type="ARBA" id="ARBA00022553"/>
    </source>
</evidence>
<dbReference type="GO" id="GO:0031177">
    <property type="term" value="F:phosphopantetheine binding"/>
    <property type="evidence" value="ECO:0007669"/>
    <property type="project" value="InterPro"/>
</dbReference>
<dbReference type="InterPro" id="IPR036291">
    <property type="entry name" value="NAD(P)-bd_dom_sf"/>
</dbReference>
<dbReference type="GO" id="GO:0044550">
    <property type="term" value="P:secondary metabolite biosynthetic process"/>
    <property type="evidence" value="ECO:0007669"/>
    <property type="project" value="TreeGrafter"/>
</dbReference>
<evidence type="ECO:0000313" key="5">
    <source>
        <dbReference type="Proteomes" id="UP000053617"/>
    </source>
</evidence>
<reference evidence="4 5" key="1">
    <citation type="submission" date="2015-01" db="EMBL/GenBank/DDBJ databases">
        <title>The Genome Sequence of Rhinocladiella mackenzie CBS 650.93.</title>
        <authorList>
            <consortium name="The Broad Institute Genomics Platform"/>
            <person name="Cuomo C."/>
            <person name="de Hoog S."/>
            <person name="Gorbushina A."/>
            <person name="Stielow B."/>
            <person name="Teixiera M."/>
            <person name="Abouelleil A."/>
            <person name="Chapman S.B."/>
            <person name="Priest M."/>
            <person name="Young S.K."/>
            <person name="Wortman J."/>
            <person name="Nusbaum C."/>
            <person name="Birren B."/>
        </authorList>
    </citation>
    <scope>NUCLEOTIDE SEQUENCE [LARGE SCALE GENOMIC DNA]</scope>
    <source>
        <strain evidence="4 5">CBS 650.93</strain>
    </source>
</reference>
<keyword evidence="2" id="KW-0597">Phosphoprotein</keyword>
<dbReference type="InterPro" id="IPR036736">
    <property type="entry name" value="ACP-like_sf"/>
</dbReference>
<accession>A0A0D2G2C0</accession>
<dbReference type="InterPro" id="IPR050091">
    <property type="entry name" value="PKS_NRPS_Biosynth_Enz"/>
</dbReference>
<dbReference type="OrthoDB" id="329835at2759"/>
<dbReference type="Pfam" id="PF08659">
    <property type="entry name" value="KR"/>
    <property type="match status" value="1"/>
</dbReference>
<sequence>MEFFRQGHVKPVRIVQVTSASAIQDAFRYMQQGKHIGKIILQVRDDTGGLDLGEIDKTKKGGAQLDGEASYLLVGGLGGLGRAMSLWMIEQGARNLTFLSRSAGKAQRDHDFVKEVESLGCTAQLVQGDVTNLDDVVRAVEGAVAPLKGITQMSMVLRDQMFDGMNIEDWHVVHRPKVQGTWNLHEATLSRNIQLDQFILFSSPSGIIGKTGQANYASANTFLDSFAQYRKSQGLACTAIDLGAMDGVGYLSENQDLLRKMQDTGWRVVQEAELHEGLEVAMTTPARDSFLLGISRSVPLSSPDSNGWLRRDARMAVYHTVGSGASKASSANDGLRSFLKSVKNDPNVLKSTESVNFLAVEIGRKLFSLLLKPEDGEIGIKMNTADLGLDSLIAMELRSWWKLNFGFDITVLEMLSIGNLEALGKFAAEKLLQLHDL</sequence>
<dbReference type="SMART" id="SM00823">
    <property type="entry name" value="PKS_PP"/>
    <property type="match status" value="1"/>
</dbReference>
<dbReference type="SUPFAM" id="SSF47336">
    <property type="entry name" value="ACP-like"/>
    <property type="match status" value="1"/>
</dbReference>
<organism evidence="4 5">
    <name type="scientific">Rhinocladiella mackenziei CBS 650.93</name>
    <dbReference type="NCBI Taxonomy" id="1442369"/>
    <lineage>
        <taxon>Eukaryota</taxon>
        <taxon>Fungi</taxon>
        <taxon>Dikarya</taxon>
        <taxon>Ascomycota</taxon>
        <taxon>Pezizomycotina</taxon>
        <taxon>Eurotiomycetes</taxon>
        <taxon>Chaetothyriomycetidae</taxon>
        <taxon>Chaetothyriales</taxon>
        <taxon>Herpotrichiellaceae</taxon>
        <taxon>Rhinocladiella</taxon>
    </lineage>
</organism>
<dbReference type="GO" id="GO:0006633">
    <property type="term" value="P:fatty acid biosynthetic process"/>
    <property type="evidence" value="ECO:0007669"/>
    <property type="project" value="TreeGrafter"/>
</dbReference>
<gene>
    <name evidence="4" type="ORF">Z518_03334</name>
</gene>
<dbReference type="AlphaFoldDB" id="A0A0D2G2C0"/>
<dbReference type="SUPFAM" id="SSF51735">
    <property type="entry name" value="NAD(P)-binding Rossmann-fold domains"/>
    <property type="match status" value="1"/>
</dbReference>
<dbReference type="STRING" id="1442369.A0A0D2G2C0"/>
<dbReference type="RefSeq" id="XP_013275813.1">
    <property type="nucleotide sequence ID" value="XM_013420359.1"/>
</dbReference>
<dbReference type="Gene3D" id="3.40.50.720">
    <property type="entry name" value="NAD(P)-binding Rossmann-like Domain"/>
    <property type="match status" value="1"/>
</dbReference>
<evidence type="ECO:0000313" key="4">
    <source>
        <dbReference type="EMBL" id="KIX08677.1"/>
    </source>
</evidence>
<dbReference type="InterPro" id="IPR057326">
    <property type="entry name" value="KR_dom"/>
</dbReference>
<dbReference type="InterPro" id="IPR020806">
    <property type="entry name" value="PKS_PP-bd"/>
</dbReference>
<dbReference type="PANTHER" id="PTHR43775">
    <property type="entry name" value="FATTY ACID SYNTHASE"/>
    <property type="match status" value="1"/>
</dbReference>
<feature type="domain" description="Carrier" evidence="3">
    <location>
        <begin position="354"/>
        <end position="431"/>
    </location>
</feature>
<protein>
    <submittedName>
        <fullName evidence="4">Rhinocladiella mackenziei CBS 650.93 unplaced genomic scaffold supercont1.2, whole genome shotgun sequence</fullName>
    </submittedName>
</protein>
<dbReference type="EMBL" id="KN847476">
    <property type="protein sequence ID" value="KIX08677.1"/>
    <property type="molecule type" value="Genomic_DNA"/>
</dbReference>
<dbReference type="Gene3D" id="1.10.1200.10">
    <property type="entry name" value="ACP-like"/>
    <property type="match status" value="1"/>
</dbReference>
<dbReference type="PROSITE" id="PS50075">
    <property type="entry name" value="CARRIER"/>
    <property type="match status" value="1"/>
</dbReference>
<dbReference type="Pfam" id="PF00550">
    <property type="entry name" value="PP-binding"/>
    <property type="match status" value="1"/>
</dbReference>
<dbReference type="InterPro" id="IPR009081">
    <property type="entry name" value="PP-bd_ACP"/>
</dbReference>
<dbReference type="InterPro" id="IPR013968">
    <property type="entry name" value="PKS_KR"/>
</dbReference>
<dbReference type="HOGENOM" id="CLU_000022_38_0_1"/>
<keyword evidence="5" id="KW-1185">Reference proteome</keyword>
<dbReference type="PANTHER" id="PTHR43775:SF28">
    <property type="entry name" value="SYNTHASE, PUTATIVE-RELATED"/>
    <property type="match status" value="1"/>
</dbReference>
<dbReference type="Gene3D" id="3.90.180.10">
    <property type="entry name" value="Medium-chain alcohol dehydrogenases, catalytic domain"/>
    <property type="match status" value="1"/>
</dbReference>
<dbReference type="VEuPathDB" id="FungiDB:Z518_03334"/>